<proteinExistence type="predicted"/>
<name>A0A067CIB9_SAPPC</name>
<keyword evidence="2" id="KW-1185">Reference proteome</keyword>
<dbReference type="KEGG" id="spar:SPRG_04392"/>
<sequence>MNLCCCSGVDISCCRCAAFTQRKLCRHRLQFMSISELVGGQCVHSELIGTMQQDTNYCQKTSFPTYVERCVYNISVASRHSQL</sequence>
<reference evidence="1 2" key="1">
    <citation type="journal article" date="2013" name="PLoS Genet.">
        <title>Distinctive expansion of potential virulence genes in the genome of the oomycete fish pathogen Saprolegnia parasitica.</title>
        <authorList>
            <person name="Jiang R.H."/>
            <person name="de Bruijn I."/>
            <person name="Haas B.J."/>
            <person name="Belmonte R."/>
            <person name="Lobach L."/>
            <person name="Christie J."/>
            <person name="van den Ackerveken G."/>
            <person name="Bottin A."/>
            <person name="Bulone V."/>
            <person name="Diaz-Moreno S.M."/>
            <person name="Dumas B."/>
            <person name="Fan L."/>
            <person name="Gaulin E."/>
            <person name="Govers F."/>
            <person name="Grenville-Briggs L.J."/>
            <person name="Horner N.R."/>
            <person name="Levin J.Z."/>
            <person name="Mammella M."/>
            <person name="Meijer H.J."/>
            <person name="Morris P."/>
            <person name="Nusbaum C."/>
            <person name="Oome S."/>
            <person name="Phillips A.J."/>
            <person name="van Rooyen D."/>
            <person name="Rzeszutek E."/>
            <person name="Saraiva M."/>
            <person name="Secombes C.J."/>
            <person name="Seidl M.F."/>
            <person name="Snel B."/>
            <person name="Stassen J.H."/>
            <person name="Sykes S."/>
            <person name="Tripathy S."/>
            <person name="van den Berg H."/>
            <person name="Vega-Arreguin J.C."/>
            <person name="Wawra S."/>
            <person name="Young S.K."/>
            <person name="Zeng Q."/>
            <person name="Dieguez-Uribeondo J."/>
            <person name="Russ C."/>
            <person name="Tyler B.M."/>
            <person name="van West P."/>
        </authorList>
    </citation>
    <scope>NUCLEOTIDE SEQUENCE [LARGE SCALE GENOMIC DNA]</scope>
    <source>
        <strain evidence="1 2">CBS 223.65</strain>
    </source>
</reference>
<dbReference type="EMBL" id="KK583201">
    <property type="protein sequence ID" value="KDO30489.1"/>
    <property type="molecule type" value="Genomic_DNA"/>
</dbReference>
<evidence type="ECO:0000313" key="1">
    <source>
        <dbReference type="EMBL" id="KDO30489.1"/>
    </source>
</evidence>
<gene>
    <name evidence="1" type="ORF">SPRG_04392</name>
</gene>
<dbReference type="RefSeq" id="XP_012198711.1">
    <property type="nucleotide sequence ID" value="XM_012343321.1"/>
</dbReference>
<protein>
    <submittedName>
        <fullName evidence="1">Uncharacterized protein</fullName>
    </submittedName>
</protein>
<accession>A0A067CIB9</accession>
<evidence type="ECO:0000313" key="2">
    <source>
        <dbReference type="Proteomes" id="UP000030745"/>
    </source>
</evidence>
<dbReference type="GeneID" id="24126840"/>
<organism evidence="1 2">
    <name type="scientific">Saprolegnia parasitica (strain CBS 223.65)</name>
    <dbReference type="NCBI Taxonomy" id="695850"/>
    <lineage>
        <taxon>Eukaryota</taxon>
        <taxon>Sar</taxon>
        <taxon>Stramenopiles</taxon>
        <taxon>Oomycota</taxon>
        <taxon>Saprolegniomycetes</taxon>
        <taxon>Saprolegniales</taxon>
        <taxon>Saprolegniaceae</taxon>
        <taxon>Saprolegnia</taxon>
    </lineage>
</organism>
<dbReference type="AlphaFoldDB" id="A0A067CIB9"/>
<dbReference type="VEuPathDB" id="FungiDB:SPRG_04392"/>
<dbReference type="Proteomes" id="UP000030745">
    <property type="component" value="Unassembled WGS sequence"/>
</dbReference>